<gene>
    <name evidence="1" type="ORF">RHMOL_Rhmol02G0271500</name>
</gene>
<dbReference type="EMBL" id="CM046389">
    <property type="protein sequence ID" value="KAI8569340.1"/>
    <property type="molecule type" value="Genomic_DNA"/>
</dbReference>
<proteinExistence type="predicted"/>
<accession>A0ACC0PV41</accession>
<dbReference type="Proteomes" id="UP001062846">
    <property type="component" value="Chromosome 2"/>
</dbReference>
<name>A0ACC0PV41_RHOML</name>
<sequence>MASTPINVSISLVLYALLVPFSPFLSSSNKVFAFDGDQTFHTVQISSLRPSSVCSPSTKDHSKKGSLKVVHRHGPCSELNQDQASAPTLTEILSHDQSRVNSIQDRLNFIDEVQKISKASRTTLPAKSGNSIGSANYIVTVGLGTPARGLSLMFDTGSGLTWTQCQKCVKCYKQKQPIFNPAVSKSYRNFPCNSTRCSQLTSATGISPGCTNSTCIYGVQYGDSSTSIGFLASEKLTLTSSNVFPNFIFGCGKNNRGLFSGAAGLLGLDRNPFSAVSQTASRYGRYFSYCLPTPSSSAGTLTFGKGVTNSSTVRFTPSPVNPKARSFYFVNITGIKVGGQSLSISESVFKTPGTIIDSGTVITRLAPAAYAALRTAFQQALKDYTLIEGISIFDTCYDFTGYDTVTIPRINFLFAGNVEVPIDISGILYDVGLSRFCLAFAGNSDASDVGIFGNVQQQTLDVVYDVARDHNKIGSLKVVHRHGPCSQLNQDQASAPTMTDILSQDQSRVESIQHRLDFSKAQNSFRGSRATLPDKSGNSIGSANYIVTVGLGTPKKDLSLIFDTGSGLTWTQCEPCVKCYQQQEPTFNPSSSQSYKNITCDSPQCSKLASSRCATNTCVYGIQYGDSSFSIGFLGSEKLTLTPSDVFPGFIFGCGKNNQGLFRGAAGLLGLDRDPLSTVSQTAFKYGKYFSYCLPSASSSTGTLTFGKGGTKSTNIKFTPLLDNPQAKIFYFVGIIGIKVGGQKLPVSESVFKTPGTIVDSGTVITRLQPGAYAALRTSFREATKDYNRTEGVSILDTCYDFTGYDTVRVPKISFLFASNIEVPIDVSGILVYVGSSRFCLAFAGNSDASNVGIFGNVQQQTLDVVYDVDGGKIGFGTGGCS</sequence>
<comment type="caution">
    <text evidence="1">The sequence shown here is derived from an EMBL/GenBank/DDBJ whole genome shotgun (WGS) entry which is preliminary data.</text>
</comment>
<keyword evidence="2" id="KW-1185">Reference proteome</keyword>
<evidence type="ECO:0000313" key="1">
    <source>
        <dbReference type="EMBL" id="KAI8569340.1"/>
    </source>
</evidence>
<reference evidence="1" key="1">
    <citation type="submission" date="2022-02" db="EMBL/GenBank/DDBJ databases">
        <title>Plant Genome Project.</title>
        <authorList>
            <person name="Zhang R.-G."/>
        </authorList>
    </citation>
    <scope>NUCLEOTIDE SEQUENCE</scope>
    <source>
        <strain evidence="1">AT1</strain>
    </source>
</reference>
<evidence type="ECO:0000313" key="2">
    <source>
        <dbReference type="Proteomes" id="UP001062846"/>
    </source>
</evidence>
<organism evidence="1 2">
    <name type="scientific">Rhododendron molle</name>
    <name type="common">Chinese azalea</name>
    <name type="synonym">Azalea mollis</name>
    <dbReference type="NCBI Taxonomy" id="49168"/>
    <lineage>
        <taxon>Eukaryota</taxon>
        <taxon>Viridiplantae</taxon>
        <taxon>Streptophyta</taxon>
        <taxon>Embryophyta</taxon>
        <taxon>Tracheophyta</taxon>
        <taxon>Spermatophyta</taxon>
        <taxon>Magnoliopsida</taxon>
        <taxon>eudicotyledons</taxon>
        <taxon>Gunneridae</taxon>
        <taxon>Pentapetalae</taxon>
        <taxon>asterids</taxon>
        <taxon>Ericales</taxon>
        <taxon>Ericaceae</taxon>
        <taxon>Ericoideae</taxon>
        <taxon>Rhodoreae</taxon>
        <taxon>Rhododendron</taxon>
    </lineage>
</organism>
<protein>
    <submittedName>
        <fullName evidence="1">Uncharacterized protein</fullName>
    </submittedName>
</protein>